<gene>
    <name evidence="1" type="ORF">AVR91_0204170</name>
</gene>
<comment type="caution">
    <text evidence="1">The sequence shown here is derived from an EMBL/GenBank/DDBJ whole genome shotgun (WGS) entry which is preliminary data.</text>
</comment>
<reference evidence="1 2" key="1">
    <citation type="submission" date="2016-12" db="EMBL/GenBank/DDBJ databases">
        <title>Amycolatopsis keratiniphila subsp. keratiniphila genome sequencing and assembly.</title>
        <authorList>
            <person name="Mayilraj S."/>
            <person name="Kaur N."/>
        </authorList>
    </citation>
    <scope>NUCLEOTIDE SEQUENCE [LARGE SCALE GENOMIC DNA]</scope>
    <source>
        <strain evidence="1 2">DSM 44409</strain>
    </source>
</reference>
<organism evidence="1 2">
    <name type="scientific">Amycolatopsis keratiniphila subsp. keratiniphila</name>
    <dbReference type="NCBI Taxonomy" id="227715"/>
    <lineage>
        <taxon>Bacteria</taxon>
        <taxon>Bacillati</taxon>
        <taxon>Actinomycetota</taxon>
        <taxon>Actinomycetes</taxon>
        <taxon>Pseudonocardiales</taxon>
        <taxon>Pseudonocardiaceae</taxon>
        <taxon>Amycolatopsis</taxon>
        <taxon>Amycolatopsis japonica group</taxon>
    </lineage>
</organism>
<dbReference type="AlphaFoldDB" id="A0A1W2M217"/>
<proteinExistence type="predicted"/>
<protein>
    <submittedName>
        <fullName evidence="1">Uncharacterized protein</fullName>
    </submittedName>
</protein>
<accession>A0A1W2M217</accession>
<dbReference type="EMBL" id="LQMT02000006">
    <property type="protein sequence ID" value="ONF73933.1"/>
    <property type="molecule type" value="Genomic_DNA"/>
</dbReference>
<dbReference type="RefSeq" id="WP_063276402.1">
    <property type="nucleotide sequence ID" value="NZ_LQMT02000006.1"/>
</dbReference>
<evidence type="ECO:0000313" key="1">
    <source>
        <dbReference type="EMBL" id="ONF73933.1"/>
    </source>
</evidence>
<sequence>MSEHDQKRREAAADYVREVFPEEVAAAVIGENEEGDAFGAVAWHLHQAEEAGHDPLAVLAAIEEEDVAWSVNANNPAAFIASKIDY</sequence>
<name>A0A1W2M217_9PSEU</name>
<dbReference type="Proteomes" id="UP000076660">
    <property type="component" value="Unassembled WGS sequence"/>
</dbReference>
<evidence type="ECO:0000313" key="2">
    <source>
        <dbReference type="Proteomes" id="UP000076660"/>
    </source>
</evidence>